<dbReference type="EC" id="1.8.1.8" evidence="1"/>
<comment type="caution">
    <text evidence="10">The sequence shown here is derived from an EMBL/GenBank/DDBJ whole genome shotgun (WGS) entry which is preliminary data.</text>
</comment>
<gene>
    <name evidence="10" type="ORF">BJG266_LOCUS20136</name>
    <name evidence="9" type="ORF">QVE165_LOCUS6732</name>
</gene>
<evidence type="ECO:0000256" key="6">
    <source>
        <dbReference type="ARBA" id="ARBA00047388"/>
    </source>
</evidence>
<dbReference type="InterPro" id="IPR052259">
    <property type="entry name" value="Nucleoredoxin-like"/>
</dbReference>
<evidence type="ECO:0000313" key="10">
    <source>
        <dbReference type="EMBL" id="CAF1078739.1"/>
    </source>
</evidence>
<keyword evidence="11" id="KW-1185">Reference proteome</keyword>
<evidence type="ECO:0000256" key="7">
    <source>
        <dbReference type="ARBA" id="ARBA00047804"/>
    </source>
</evidence>
<organism evidence="10 12">
    <name type="scientific">Adineta steineri</name>
    <dbReference type="NCBI Taxonomy" id="433720"/>
    <lineage>
        <taxon>Eukaryota</taxon>
        <taxon>Metazoa</taxon>
        <taxon>Spiralia</taxon>
        <taxon>Gnathifera</taxon>
        <taxon>Rotifera</taxon>
        <taxon>Eurotatoria</taxon>
        <taxon>Bdelloidea</taxon>
        <taxon>Adinetida</taxon>
        <taxon>Adinetidae</taxon>
        <taxon>Adineta</taxon>
    </lineage>
</organism>
<dbReference type="PANTHER" id="PTHR13871">
    <property type="entry name" value="THIOREDOXIN"/>
    <property type="match status" value="1"/>
</dbReference>
<evidence type="ECO:0000256" key="5">
    <source>
        <dbReference type="ARBA" id="ARBA00025782"/>
    </source>
</evidence>
<dbReference type="PROSITE" id="PS51352">
    <property type="entry name" value="THIOREDOXIN_2"/>
    <property type="match status" value="1"/>
</dbReference>
<reference evidence="10" key="1">
    <citation type="submission" date="2021-02" db="EMBL/GenBank/DDBJ databases">
        <authorList>
            <person name="Nowell W R."/>
        </authorList>
    </citation>
    <scope>NUCLEOTIDE SEQUENCE</scope>
</reference>
<dbReference type="InterPro" id="IPR013766">
    <property type="entry name" value="Thioredoxin_domain"/>
</dbReference>
<dbReference type="InterPro" id="IPR012336">
    <property type="entry name" value="Thioredoxin-like_fold"/>
</dbReference>
<proteinExistence type="inferred from homology"/>
<evidence type="ECO:0000313" key="9">
    <source>
        <dbReference type="EMBL" id="CAF0849020.1"/>
    </source>
</evidence>
<feature type="domain" description="Thioredoxin" evidence="8">
    <location>
        <begin position="1"/>
        <end position="134"/>
    </location>
</feature>
<keyword evidence="4" id="KW-0520">NAD</keyword>
<dbReference type="Pfam" id="PF13905">
    <property type="entry name" value="Thioredoxin_8"/>
    <property type="match status" value="1"/>
</dbReference>
<dbReference type="InterPro" id="IPR036249">
    <property type="entry name" value="Thioredoxin-like_sf"/>
</dbReference>
<dbReference type="EMBL" id="CAJNOM010000028">
    <property type="protein sequence ID" value="CAF0849020.1"/>
    <property type="molecule type" value="Genomic_DNA"/>
</dbReference>
<evidence type="ECO:0000256" key="2">
    <source>
        <dbReference type="ARBA" id="ARBA00022737"/>
    </source>
</evidence>
<dbReference type="SUPFAM" id="SSF52833">
    <property type="entry name" value="Thioredoxin-like"/>
    <property type="match status" value="1"/>
</dbReference>
<comment type="catalytic activity">
    <reaction evidence="6">
        <text>[protein]-dithiol + NAD(+) = [protein]-disulfide + NADH + H(+)</text>
        <dbReference type="Rhea" id="RHEA:18749"/>
        <dbReference type="Rhea" id="RHEA-COMP:10593"/>
        <dbReference type="Rhea" id="RHEA-COMP:10594"/>
        <dbReference type="ChEBI" id="CHEBI:15378"/>
        <dbReference type="ChEBI" id="CHEBI:29950"/>
        <dbReference type="ChEBI" id="CHEBI:50058"/>
        <dbReference type="ChEBI" id="CHEBI:57540"/>
        <dbReference type="ChEBI" id="CHEBI:57945"/>
        <dbReference type="EC" id="1.8.1.8"/>
    </reaction>
</comment>
<dbReference type="AlphaFoldDB" id="A0A814MGR3"/>
<evidence type="ECO:0000256" key="3">
    <source>
        <dbReference type="ARBA" id="ARBA00023002"/>
    </source>
</evidence>
<dbReference type="Gene3D" id="3.40.30.10">
    <property type="entry name" value="Glutaredoxin"/>
    <property type="match status" value="1"/>
</dbReference>
<comment type="catalytic activity">
    <reaction evidence="7">
        <text>[protein]-dithiol + NADP(+) = [protein]-disulfide + NADPH + H(+)</text>
        <dbReference type="Rhea" id="RHEA:18753"/>
        <dbReference type="Rhea" id="RHEA-COMP:10593"/>
        <dbReference type="Rhea" id="RHEA-COMP:10594"/>
        <dbReference type="ChEBI" id="CHEBI:15378"/>
        <dbReference type="ChEBI" id="CHEBI:29950"/>
        <dbReference type="ChEBI" id="CHEBI:50058"/>
        <dbReference type="ChEBI" id="CHEBI:57783"/>
        <dbReference type="ChEBI" id="CHEBI:58349"/>
        <dbReference type="EC" id="1.8.1.8"/>
    </reaction>
</comment>
<accession>A0A814MGR3</accession>
<dbReference type="PANTHER" id="PTHR13871:SF96">
    <property type="entry name" value="THIOREDOXIN DOMAIN-CONTAINING PROTEIN"/>
    <property type="match status" value="1"/>
</dbReference>
<dbReference type="Proteomes" id="UP000663832">
    <property type="component" value="Unassembled WGS sequence"/>
</dbReference>
<evidence type="ECO:0000313" key="11">
    <source>
        <dbReference type="Proteomes" id="UP000663832"/>
    </source>
</evidence>
<keyword evidence="3" id="KW-0560">Oxidoreductase</keyword>
<evidence type="ECO:0000256" key="1">
    <source>
        <dbReference type="ARBA" id="ARBA00012612"/>
    </source>
</evidence>
<evidence type="ECO:0000259" key="8">
    <source>
        <dbReference type="PROSITE" id="PS51352"/>
    </source>
</evidence>
<protein>
    <recommendedName>
        <fullName evidence="1">protein-disulfide reductase</fullName>
        <ecNumber evidence="1">1.8.1.8</ecNumber>
    </recommendedName>
</protein>
<dbReference type="Proteomes" id="UP000663877">
    <property type="component" value="Unassembled WGS sequence"/>
</dbReference>
<evidence type="ECO:0000256" key="4">
    <source>
        <dbReference type="ARBA" id="ARBA00023027"/>
    </source>
</evidence>
<comment type="similarity">
    <text evidence="5">Belongs to the nucleoredoxin family.</text>
</comment>
<dbReference type="GO" id="GO:0047134">
    <property type="term" value="F:protein-disulfide reductase [NAD(P)H] activity"/>
    <property type="evidence" value="ECO:0007669"/>
    <property type="project" value="UniProtKB-EC"/>
</dbReference>
<sequence length="148" mass="17486">MAGVAKYFEGHVYNKFNEQIDFNNPKYKGKIIGLYFSAYWCSPCCGFTPTLTDFYKTYGKEKNFEVIFLSSDHDEQSFDDYYKKMPWLKYDYKERKKKERLAKKFKVTGIPALVLVDGDSGDVICSDAIDQIHDEDREGRYFPWKKDK</sequence>
<name>A0A814MGR3_9BILA</name>
<dbReference type="OrthoDB" id="409136at2759"/>
<evidence type="ECO:0000313" key="12">
    <source>
        <dbReference type="Proteomes" id="UP000663877"/>
    </source>
</evidence>
<keyword evidence="2" id="KW-0677">Repeat</keyword>
<dbReference type="EMBL" id="CAJNOI010000112">
    <property type="protein sequence ID" value="CAF1078739.1"/>
    <property type="molecule type" value="Genomic_DNA"/>
</dbReference>